<sequence length="96" mass="10780">MATTPTTPNQEEESVEVMEDVSTILKNEIQSICTRLANLGEESLFLSAKVAEKETTKLGSDTGFLFMSKFNIVQQFYHFVEDFTLPILQMEQGLIG</sequence>
<organism evidence="1 2">
    <name type="scientific">Tegillarca granosa</name>
    <name type="common">Malaysian cockle</name>
    <name type="synonym">Anadara granosa</name>
    <dbReference type="NCBI Taxonomy" id="220873"/>
    <lineage>
        <taxon>Eukaryota</taxon>
        <taxon>Metazoa</taxon>
        <taxon>Spiralia</taxon>
        <taxon>Lophotrochozoa</taxon>
        <taxon>Mollusca</taxon>
        <taxon>Bivalvia</taxon>
        <taxon>Autobranchia</taxon>
        <taxon>Pteriomorphia</taxon>
        <taxon>Arcoida</taxon>
        <taxon>Arcoidea</taxon>
        <taxon>Arcidae</taxon>
        <taxon>Tegillarca</taxon>
    </lineage>
</organism>
<evidence type="ECO:0000313" key="2">
    <source>
        <dbReference type="Proteomes" id="UP001217089"/>
    </source>
</evidence>
<reference evidence="1 2" key="1">
    <citation type="submission" date="2022-12" db="EMBL/GenBank/DDBJ databases">
        <title>Chromosome-level genome of Tegillarca granosa.</title>
        <authorList>
            <person name="Kim J."/>
        </authorList>
    </citation>
    <scope>NUCLEOTIDE SEQUENCE [LARGE SCALE GENOMIC DNA]</scope>
    <source>
        <strain evidence="1">Teg-2019</strain>
        <tissue evidence="1">Adductor muscle</tissue>
    </source>
</reference>
<dbReference type="Proteomes" id="UP001217089">
    <property type="component" value="Unassembled WGS sequence"/>
</dbReference>
<accession>A0ABQ9EN88</accession>
<protein>
    <submittedName>
        <fullName evidence="1">Uncharacterized protein</fullName>
    </submittedName>
</protein>
<proteinExistence type="predicted"/>
<gene>
    <name evidence="1" type="ORF">KUTeg_015765</name>
</gene>
<name>A0ABQ9EN88_TEGGR</name>
<dbReference type="EMBL" id="JARBDR010000811">
    <property type="protein sequence ID" value="KAJ8306724.1"/>
    <property type="molecule type" value="Genomic_DNA"/>
</dbReference>
<evidence type="ECO:0000313" key="1">
    <source>
        <dbReference type="EMBL" id="KAJ8306724.1"/>
    </source>
</evidence>
<keyword evidence="2" id="KW-1185">Reference proteome</keyword>
<comment type="caution">
    <text evidence="1">The sequence shown here is derived from an EMBL/GenBank/DDBJ whole genome shotgun (WGS) entry which is preliminary data.</text>
</comment>